<keyword evidence="3" id="KW-1185">Reference proteome</keyword>
<sequence>MSLRQFQKLVCKPIFANQHRPFSITAICSNTLGYGDLWDDAHNCPDHGHFKDDPDKSQAGESINMDSGMYAQHVTDDYDASMDEVDAVLRQHDENTRNKKSNQSAQHETDTGNSRPATGYN</sequence>
<feature type="region of interest" description="Disordered" evidence="1">
    <location>
        <begin position="45"/>
        <end position="67"/>
    </location>
</feature>
<dbReference type="OrthoDB" id="2322580at2759"/>
<proteinExistence type="predicted"/>
<accession>A0A8H7PXI0</accession>
<evidence type="ECO:0000313" key="3">
    <source>
        <dbReference type="Proteomes" id="UP000612746"/>
    </source>
</evidence>
<evidence type="ECO:0000256" key="1">
    <source>
        <dbReference type="SAM" id="MobiDB-lite"/>
    </source>
</evidence>
<protein>
    <submittedName>
        <fullName evidence="2">Uncharacterized protein</fullName>
    </submittedName>
</protein>
<feature type="region of interest" description="Disordered" evidence="1">
    <location>
        <begin position="89"/>
        <end position="121"/>
    </location>
</feature>
<dbReference type="Proteomes" id="UP000612746">
    <property type="component" value="Unassembled WGS sequence"/>
</dbReference>
<feature type="compositionally biased region" description="Polar residues" evidence="1">
    <location>
        <begin position="101"/>
        <end position="121"/>
    </location>
</feature>
<reference evidence="2" key="1">
    <citation type="submission" date="2020-12" db="EMBL/GenBank/DDBJ databases">
        <title>Metabolic potential, ecology and presence of endohyphal bacteria is reflected in genomic diversity of Mucoromycotina.</title>
        <authorList>
            <person name="Muszewska A."/>
            <person name="Okrasinska A."/>
            <person name="Steczkiewicz K."/>
            <person name="Drgas O."/>
            <person name="Orlowska M."/>
            <person name="Perlinska-Lenart U."/>
            <person name="Aleksandrzak-Piekarczyk T."/>
            <person name="Szatraj K."/>
            <person name="Zielenkiewicz U."/>
            <person name="Pilsyk S."/>
            <person name="Malc E."/>
            <person name="Mieczkowski P."/>
            <person name="Kruszewska J.S."/>
            <person name="Biernat P."/>
            <person name="Pawlowska J."/>
        </authorList>
    </citation>
    <scope>NUCLEOTIDE SEQUENCE</scope>
    <source>
        <strain evidence="2">WA0000051536</strain>
    </source>
</reference>
<gene>
    <name evidence="2" type="ORF">INT44_008535</name>
</gene>
<dbReference type="EMBL" id="JAEPRA010000008">
    <property type="protein sequence ID" value="KAG2181720.1"/>
    <property type="molecule type" value="Genomic_DNA"/>
</dbReference>
<organism evidence="2 3">
    <name type="scientific">Umbelopsis vinacea</name>
    <dbReference type="NCBI Taxonomy" id="44442"/>
    <lineage>
        <taxon>Eukaryota</taxon>
        <taxon>Fungi</taxon>
        <taxon>Fungi incertae sedis</taxon>
        <taxon>Mucoromycota</taxon>
        <taxon>Mucoromycotina</taxon>
        <taxon>Umbelopsidomycetes</taxon>
        <taxon>Umbelopsidales</taxon>
        <taxon>Umbelopsidaceae</taxon>
        <taxon>Umbelopsis</taxon>
    </lineage>
</organism>
<evidence type="ECO:0000313" key="2">
    <source>
        <dbReference type="EMBL" id="KAG2181720.1"/>
    </source>
</evidence>
<dbReference type="AlphaFoldDB" id="A0A8H7PXI0"/>
<comment type="caution">
    <text evidence="2">The sequence shown here is derived from an EMBL/GenBank/DDBJ whole genome shotgun (WGS) entry which is preliminary data.</text>
</comment>
<name>A0A8H7PXI0_9FUNG</name>
<feature type="compositionally biased region" description="Basic and acidic residues" evidence="1">
    <location>
        <begin position="45"/>
        <end position="58"/>
    </location>
</feature>